<evidence type="ECO:0000256" key="1">
    <source>
        <dbReference type="ARBA" id="ARBA00006817"/>
    </source>
</evidence>
<feature type="domain" description="Activator of Hsp90 ATPase homologue 1/2-like C-terminal" evidence="2">
    <location>
        <begin position="15"/>
        <end position="138"/>
    </location>
</feature>
<dbReference type="Proteomes" id="UP001275436">
    <property type="component" value="Unassembled WGS sequence"/>
</dbReference>
<evidence type="ECO:0000313" key="4">
    <source>
        <dbReference type="Proteomes" id="UP001275436"/>
    </source>
</evidence>
<proteinExistence type="inferred from homology"/>
<dbReference type="InterPro" id="IPR013538">
    <property type="entry name" value="ASHA1/2-like_C"/>
</dbReference>
<comment type="caution">
    <text evidence="3">The sequence shown here is derived from an EMBL/GenBank/DDBJ whole genome shotgun (WGS) entry which is preliminary data.</text>
</comment>
<dbReference type="SUPFAM" id="SSF55961">
    <property type="entry name" value="Bet v1-like"/>
    <property type="match status" value="1"/>
</dbReference>
<sequence>MENTLVVQESIRINTTATNVWEILTNPRYVAIWDELPEDYPQEHMTTGSKVIWDTPNGNQSITTIIKALKEEELVIDLYVTSWKKKPQQGEVAYRFYIEENNDHTLLSIEIGDFSLIENGQMYYDASVEFAEDAKQTIKDLAEGL</sequence>
<dbReference type="RefSeq" id="WP_017795883.1">
    <property type="nucleotide sequence ID" value="NZ_BSKO01000001.1"/>
</dbReference>
<keyword evidence="4" id="KW-1185">Reference proteome</keyword>
<evidence type="ECO:0000313" key="3">
    <source>
        <dbReference type="EMBL" id="GLO65191.1"/>
    </source>
</evidence>
<name>A0ABQ5TG39_9BACI</name>
<comment type="similarity">
    <text evidence="1">Belongs to the AHA1 family.</text>
</comment>
<dbReference type="Pfam" id="PF08327">
    <property type="entry name" value="AHSA1"/>
    <property type="match status" value="1"/>
</dbReference>
<dbReference type="Gene3D" id="3.30.530.20">
    <property type="match status" value="1"/>
</dbReference>
<evidence type="ECO:0000259" key="2">
    <source>
        <dbReference type="Pfam" id="PF08327"/>
    </source>
</evidence>
<protein>
    <recommendedName>
        <fullName evidence="2">Activator of Hsp90 ATPase homologue 1/2-like C-terminal domain-containing protein</fullName>
    </recommendedName>
</protein>
<organism evidence="3 4">
    <name type="scientific">Oceanobacillus kimchii</name>
    <dbReference type="NCBI Taxonomy" id="746691"/>
    <lineage>
        <taxon>Bacteria</taxon>
        <taxon>Bacillati</taxon>
        <taxon>Bacillota</taxon>
        <taxon>Bacilli</taxon>
        <taxon>Bacillales</taxon>
        <taxon>Bacillaceae</taxon>
        <taxon>Oceanobacillus</taxon>
    </lineage>
</organism>
<gene>
    <name evidence="3" type="ORF">MACH08_09750</name>
</gene>
<accession>A0ABQ5TG39</accession>
<reference evidence="3 4" key="1">
    <citation type="submission" date="2023-02" db="EMBL/GenBank/DDBJ databases">
        <title>Oceanobacillus kimchii IFOP_LL358 isolated form Alexandrium catenella lab strain.</title>
        <authorList>
            <person name="Gajardo G."/>
            <person name="Ueki S."/>
            <person name="Maruyama F."/>
        </authorList>
    </citation>
    <scope>NUCLEOTIDE SEQUENCE [LARGE SCALE GENOMIC DNA]</scope>
    <source>
        <strain evidence="3 4">IFOP_LL358</strain>
    </source>
</reference>
<dbReference type="EMBL" id="BSKO01000001">
    <property type="protein sequence ID" value="GLO65191.1"/>
    <property type="molecule type" value="Genomic_DNA"/>
</dbReference>
<dbReference type="InterPro" id="IPR023393">
    <property type="entry name" value="START-like_dom_sf"/>
</dbReference>